<accession>A0A194VTB5</accession>
<dbReference type="InterPro" id="IPR010730">
    <property type="entry name" value="HET"/>
</dbReference>
<evidence type="ECO:0000313" key="4">
    <source>
        <dbReference type="Proteomes" id="UP000078559"/>
    </source>
</evidence>
<evidence type="ECO:0000313" key="3">
    <source>
        <dbReference type="EMBL" id="KUI67444.1"/>
    </source>
</evidence>
<feature type="region of interest" description="Disordered" evidence="1">
    <location>
        <begin position="1"/>
        <end position="22"/>
    </location>
</feature>
<proteinExistence type="predicted"/>
<dbReference type="EMBL" id="CM003100">
    <property type="protein sequence ID" value="KUI67444.1"/>
    <property type="molecule type" value="Genomic_DNA"/>
</dbReference>
<dbReference type="OrthoDB" id="4850726at2759"/>
<evidence type="ECO:0000259" key="2">
    <source>
        <dbReference type="Pfam" id="PF06985"/>
    </source>
</evidence>
<gene>
    <name evidence="3" type="ORF">VM1G_02924</name>
</gene>
<dbReference type="PANTHER" id="PTHR24148">
    <property type="entry name" value="ANKYRIN REPEAT DOMAIN-CONTAINING PROTEIN 39 HOMOLOG-RELATED"/>
    <property type="match status" value="1"/>
</dbReference>
<dbReference type="Pfam" id="PF06985">
    <property type="entry name" value="HET"/>
    <property type="match status" value="1"/>
</dbReference>
<evidence type="ECO:0000256" key="1">
    <source>
        <dbReference type="SAM" id="MobiDB-lite"/>
    </source>
</evidence>
<sequence length="666" mass="76225">MSCYHYTPLPPDDDPVGGTTPGTRQFDHLFTRRLTIHKGNYGDDIEVDLEVVDLGDRTPSRPYYDALSYAWGSEEKPCAVFVDEDKRTIPTTTNLDEALRRLRYPDRPRYMWIDALCIDQGNEKERSRQVSYMSHVFWTAPRVVVWLGPGDEEGGSNLALETLEDIGNRIQVNWELGTLIGVTKLDNEQWGPNTRCLKPLNHKQHTAILALIQRPWFERIWIRQEVFKANDMSRVVCGRKVVGWGAFQRGVYCCVKHRPPPGISKRKRKTWRAKYQVVKGAIRPYPYVLTYLRHRTVGASCTDDRDRIYALLGMMNDEGKQLGIVPDYSKTASELYHDVAMRYITTYRSLDLLLSCGRFYPEALSSDASNPIPTWVPNWSVPGKCPVPLYLNRVFCPFQACTEYLGNGILRAAGVSNGTVQDVIELDTSAHKALAASIRALVPSDAIDTAYPGGGNLWDAFRITLCAEYFSDRTEPPHWEKLKTSSLSLSSQASKEAMRSVVAGEDLSEDNFLNLVKRWHRQGRFFTTREGYLGWGPKATDKGDQIVTFLGFDIPIMIRPSSNSLDGRYFEVIGSCYLHGFMHGEAFLGPLPDWIRPVRYIDKPALLRFHNTKTSDIAVEDPRLRNLPIDMGKLRRWRKRDYLWRYHIKPEIWRSRGVEVVDFDLV</sequence>
<dbReference type="PANTHER" id="PTHR24148:SF64">
    <property type="entry name" value="HETEROKARYON INCOMPATIBILITY DOMAIN-CONTAINING PROTEIN"/>
    <property type="match status" value="1"/>
</dbReference>
<keyword evidence="4" id="KW-1185">Reference proteome</keyword>
<dbReference type="Proteomes" id="UP000078559">
    <property type="component" value="Chromosome 3"/>
</dbReference>
<dbReference type="AlphaFoldDB" id="A0A194VTB5"/>
<dbReference type="InterPro" id="IPR052895">
    <property type="entry name" value="HetReg/Transcr_Mod"/>
</dbReference>
<feature type="domain" description="Heterokaryon incompatibility" evidence="2">
    <location>
        <begin position="64"/>
        <end position="225"/>
    </location>
</feature>
<reference evidence="3" key="1">
    <citation type="submission" date="2014-12" db="EMBL/GenBank/DDBJ databases">
        <title>Genome Sequence of Valsa Canker Pathogens Uncovers a Specific Adaption of Colonization on Woody Bark.</title>
        <authorList>
            <person name="Yin Z."/>
            <person name="Liu H."/>
            <person name="Gao X."/>
            <person name="Li Z."/>
            <person name="Song N."/>
            <person name="Ke X."/>
            <person name="Dai Q."/>
            <person name="Wu Y."/>
            <person name="Sun Y."/>
            <person name="Xu J.-R."/>
            <person name="Kang Z.K."/>
            <person name="Wang L."/>
            <person name="Huang L."/>
        </authorList>
    </citation>
    <scope>NUCLEOTIDE SEQUENCE [LARGE SCALE GENOMIC DNA]</scope>
    <source>
        <strain evidence="3">03-8</strain>
    </source>
</reference>
<name>A0A194VTB5_CYTMA</name>
<dbReference type="Pfam" id="PF26639">
    <property type="entry name" value="Het-6_barrel"/>
    <property type="match status" value="1"/>
</dbReference>
<organism evidence="3 4">
    <name type="scientific">Cytospora mali</name>
    <name type="common">Apple Valsa canker fungus</name>
    <name type="synonym">Valsa mali</name>
    <dbReference type="NCBI Taxonomy" id="578113"/>
    <lineage>
        <taxon>Eukaryota</taxon>
        <taxon>Fungi</taxon>
        <taxon>Dikarya</taxon>
        <taxon>Ascomycota</taxon>
        <taxon>Pezizomycotina</taxon>
        <taxon>Sordariomycetes</taxon>
        <taxon>Sordariomycetidae</taxon>
        <taxon>Diaporthales</taxon>
        <taxon>Cytosporaceae</taxon>
        <taxon>Cytospora</taxon>
    </lineage>
</organism>
<protein>
    <submittedName>
        <fullName evidence="3">Heterokaryon incompatibility protein 6, OR allele</fullName>
    </submittedName>
</protein>